<dbReference type="PANTHER" id="PTHR40618:SF1">
    <property type="entry name" value="B-ZIP TRANSCRIPTION FACTOR (EUROFUNG)"/>
    <property type="match status" value="1"/>
</dbReference>
<organism evidence="4 5">
    <name type="scientific">Trichophyton rubrum</name>
    <name type="common">Athlete's foot fungus</name>
    <name type="synonym">Epidermophyton rubrum</name>
    <dbReference type="NCBI Taxonomy" id="5551"/>
    <lineage>
        <taxon>Eukaryota</taxon>
        <taxon>Fungi</taxon>
        <taxon>Dikarya</taxon>
        <taxon>Ascomycota</taxon>
        <taxon>Pezizomycotina</taxon>
        <taxon>Eurotiomycetes</taxon>
        <taxon>Eurotiomycetidae</taxon>
        <taxon>Onygenales</taxon>
        <taxon>Arthrodermataceae</taxon>
        <taxon>Trichophyton</taxon>
    </lineage>
</organism>
<feature type="compositionally biased region" description="Polar residues" evidence="2">
    <location>
        <begin position="370"/>
        <end position="385"/>
    </location>
</feature>
<feature type="coiled-coil region" evidence="1">
    <location>
        <begin position="435"/>
        <end position="469"/>
    </location>
</feature>
<keyword evidence="1" id="KW-0175">Coiled coil</keyword>
<dbReference type="SUPFAM" id="SSF57959">
    <property type="entry name" value="Leucine zipper domain"/>
    <property type="match status" value="1"/>
</dbReference>
<keyword evidence="3" id="KW-0472">Membrane</keyword>
<dbReference type="Proteomes" id="UP000243015">
    <property type="component" value="Unassembled WGS sequence"/>
</dbReference>
<gene>
    <name evidence="4" type="ORF">A7C99_0716</name>
</gene>
<dbReference type="Gene3D" id="1.20.5.170">
    <property type="match status" value="1"/>
</dbReference>
<accession>A0A178F5G0</accession>
<dbReference type="InterPro" id="IPR046347">
    <property type="entry name" value="bZIP_sf"/>
</dbReference>
<keyword evidence="3" id="KW-0812">Transmembrane</keyword>
<dbReference type="VEuPathDB" id="FungiDB:TERG_05996"/>
<evidence type="ECO:0008006" key="6">
    <source>
        <dbReference type="Google" id="ProtNLM"/>
    </source>
</evidence>
<evidence type="ECO:0000256" key="3">
    <source>
        <dbReference type="SAM" id="Phobius"/>
    </source>
</evidence>
<sequence>MARELSYLGAVRQRRDRGGIGGGSLARHVFRADESRSQLKALVLLVSCQYQAQRDLDSAPHRQLAGPSPPSAGLAAAGAPGRRAVWRVRGPRSVVVDAGVVVIVTVVVVVVIVVGVVVGVVVATQLLTDTSCIEPPRDERPWGRKGKGKRLPAADGLAEAARRLSSLSYESANEFTSIASIANGAIPDRSGRTFAARKVTYLAIIATLQGHWRIDQPAGFAPSSLRDGNDVEGPLASQRAASEQPACLQRVQPLGSSYSALLALKGGPQTRHLPPPSRQMQVITQQLNPPDSGHAPDTIAMAMFSVPSSNRSFDILSTMSFQDVPHAPFPTTGLSAEDNTLLMGGLMMYPNYDEPGRKQLVGDSKDKENSTSTGQQKQKSVSTRVNIHKKGGRETGAVSMSNETKKRGRPRVDCPDRTAAERRRTQIRLAQRAYRMRKETAISSLTQRVTELEANMQEMREAFLAFNDEAVRSGALSAYPRLAQQLERTTRRVMSLTPEVSEGGKSPTSDLDELPAPTTAAENASCVILSNPTDTYASDESCQNVHDKLGYFNAEPLPLKDGNNLLYMSTIPTDTTQFYGPTTNDAITSINIPSVSIPAFEGTGLSYCPLPSPCSSGGYLFSRDLPITYSHQESSFARRLHRRSLEYGYALLTNPGTRPERLTHKFRLTFYLTMRSHLHNSFTTLLRRTANEPLEFIEKPHFCLGGAGMHYPRRDGLGNSMFPPNMQSLDRVLGTLLSQMGENEQFSTVQEFIEKMGLGGTWFDCHDVEGYLKTKGIHLGSLSTFIEIPSSLVANSRKLLASNKLAHPPRSQPNVQVATSSIETSYSPLKHRSNYNSPSSSSSIMRPLGLDSQFLPPTPAIDQTVNFSTVTHRPRTVILDVEKFTTRELNSYLLSSADLIFALFRVFT</sequence>
<dbReference type="CDD" id="cd14688">
    <property type="entry name" value="bZIP_YAP"/>
    <property type="match status" value="1"/>
</dbReference>
<comment type="caution">
    <text evidence="4">The sequence shown here is derived from an EMBL/GenBank/DDBJ whole genome shotgun (WGS) entry which is preliminary data.</text>
</comment>
<protein>
    <recommendedName>
        <fullName evidence="6">BZIP domain-containing protein</fullName>
    </recommendedName>
</protein>
<dbReference type="EMBL" id="LHPM01000009">
    <property type="protein sequence ID" value="OAL67591.1"/>
    <property type="molecule type" value="Genomic_DNA"/>
</dbReference>
<name>A0A178F5G0_TRIRU</name>
<proteinExistence type="predicted"/>
<evidence type="ECO:0000313" key="4">
    <source>
        <dbReference type="EMBL" id="OAL67591.1"/>
    </source>
</evidence>
<dbReference type="AlphaFoldDB" id="A0A178F5G0"/>
<feature type="transmembrane region" description="Helical" evidence="3">
    <location>
        <begin position="94"/>
        <end position="127"/>
    </location>
</feature>
<dbReference type="PANTHER" id="PTHR40618">
    <property type="entry name" value="B-ZIP TRANSCRIPTION FACTOR (EUROFUNG)-RELATED"/>
    <property type="match status" value="1"/>
</dbReference>
<evidence type="ECO:0000256" key="2">
    <source>
        <dbReference type="SAM" id="MobiDB-lite"/>
    </source>
</evidence>
<dbReference type="GO" id="GO:0003700">
    <property type="term" value="F:DNA-binding transcription factor activity"/>
    <property type="evidence" value="ECO:0007669"/>
    <property type="project" value="InterPro"/>
</dbReference>
<evidence type="ECO:0000256" key="1">
    <source>
        <dbReference type="SAM" id="Coils"/>
    </source>
</evidence>
<evidence type="ECO:0000313" key="5">
    <source>
        <dbReference type="Proteomes" id="UP000243015"/>
    </source>
</evidence>
<feature type="region of interest" description="Disordered" evidence="2">
    <location>
        <begin position="353"/>
        <end position="414"/>
    </location>
</feature>
<reference evidence="4 5" key="1">
    <citation type="submission" date="2016-05" db="EMBL/GenBank/DDBJ databases">
        <title>Genome sequencing of Trichophyton rubrum CMCC(F)T1i isolated from hair.</title>
        <authorList>
            <person name="Zhan P."/>
            <person name="Tao Y."/>
            <person name="Liu W."/>
        </authorList>
    </citation>
    <scope>NUCLEOTIDE SEQUENCE [LARGE SCALE GENOMIC DNA]</scope>
    <source>
        <strain evidence="5">CMCC(F)T1i</strain>
    </source>
</reference>
<keyword evidence="3" id="KW-1133">Transmembrane helix</keyword>